<evidence type="ECO:0000313" key="3">
    <source>
        <dbReference type="Proteomes" id="UP000051380"/>
    </source>
</evidence>
<evidence type="ECO:0000256" key="1">
    <source>
        <dbReference type="SAM" id="MobiDB-lite"/>
    </source>
</evidence>
<dbReference type="AlphaFoldDB" id="A0A0R3CWC4"/>
<sequence>MTFEPATNTGPHTITSFTTPNDPTVVLPDAAAARFVQLKQRCHDLHAAVPGFADLQQQSHAVIGHKKRIDDLTRPRAEGGFGLPELAPQVVAERRELERAEKEFDRLKSLKEIRGARWQSQKRLEAKACDWVLRGGIPSNCEIVAVEDRPVSELLTKADGGRIDAAISRLQMRLRELGADAHRARSSPWPSSVAKKRAKAALDQMAAAPNLDDMIEHNAPLTLPSRSLRAMVHGTEQPALAVSETVDALGFLVWIFRHEMLAKIDAGLDEIADDTAALDEKTRAELEATIAVDSLDVHRRICTLIWHAEKTDGEIIDFAADTPPEALLGVELRTLPRASPLRGTSPQHAINIIGARR</sequence>
<accession>A0A0R3CWC4</accession>
<evidence type="ECO:0000313" key="2">
    <source>
        <dbReference type="EMBL" id="KRQ01846.1"/>
    </source>
</evidence>
<reference evidence="2 3" key="1">
    <citation type="submission" date="2015-09" db="EMBL/GenBank/DDBJ databases">
        <title>Draft Genome Sequence of the Strain BR 3267 (Bradyrhizobium yuanmingense) recommended as inoculant for cowpea in Brazil.</title>
        <authorList>
            <person name="Simoes-Araujo J.L."/>
            <person name="Zilli J.E."/>
        </authorList>
    </citation>
    <scope>NUCLEOTIDE SEQUENCE [LARGE SCALE GENOMIC DNA]</scope>
    <source>
        <strain evidence="2 3">BR3267</strain>
    </source>
</reference>
<name>A0A0R3CWC4_9BRAD</name>
<dbReference type="Proteomes" id="UP000051380">
    <property type="component" value="Unassembled WGS sequence"/>
</dbReference>
<dbReference type="OrthoDB" id="8218661at2"/>
<proteinExistence type="predicted"/>
<gene>
    <name evidence="2" type="ORF">AOQ72_10545</name>
</gene>
<comment type="caution">
    <text evidence="2">The sequence shown here is derived from an EMBL/GenBank/DDBJ whole genome shotgun (WGS) entry which is preliminary data.</text>
</comment>
<dbReference type="EMBL" id="LJYF01000004">
    <property type="protein sequence ID" value="KRQ01846.1"/>
    <property type="molecule type" value="Genomic_DNA"/>
</dbReference>
<dbReference type="RefSeq" id="WP_057026440.1">
    <property type="nucleotide sequence ID" value="NZ_LJYF01000004.1"/>
</dbReference>
<organism evidence="2 3">
    <name type="scientific">Bradyrhizobium yuanmingense</name>
    <dbReference type="NCBI Taxonomy" id="108015"/>
    <lineage>
        <taxon>Bacteria</taxon>
        <taxon>Pseudomonadati</taxon>
        <taxon>Pseudomonadota</taxon>
        <taxon>Alphaproteobacteria</taxon>
        <taxon>Hyphomicrobiales</taxon>
        <taxon>Nitrobacteraceae</taxon>
        <taxon>Bradyrhizobium</taxon>
    </lineage>
</organism>
<protein>
    <submittedName>
        <fullName evidence="2">Uncharacterized protein</fullName>
    </submittedName>
</protein>
<feature type="region of interest" description="Disordered" evidence="1">
    <location>
        <begin position="1"/>
        <end position="21"/>
    </location>
</feature>